<sequence length="217" mass="24067">MASTLTNKILILGFASILTACASSKVDYLEPDQQKNITTETVIPNDFNHVWDQYVASLSKSIFVINNISKDSRLINVSFSANPPQDYINCGRTKITSKHPSRGTETFNYEVASDSNIWRGIDGTNITVEQKIRTSLNGEANIYIAPQNGETTLVRTNARYLFNISVVETGLTIYRESSSNHTISFASKETGTSSDGIKCYSKGKLEQDLLEIARRLP</sequence>
<accession>A0A1Y2L9X6</accession>
<dbReference type="RefSeq" id="WP_085619734.1">
    <property type="nucleotide sequence ID" value="NZ_JFKB01000009.1"/>
</dbReference>
<dbReference type="OrthoDB" id="7356082at2"/>
<proteinExistence type="predicted"/>
<gene>
    <name evidence="2" type="ORF">TALK_13905</name>
</gene>
<keyword evidence="3" id="KW-1185">Reference proteome</keyword>
<name>A0A1Y2L9X6_9PROT</name>
<dbReference type="STRING" id="1293890.TALK_13905"/>
<reference evidence="2 3" key="1">
    <citation type="submission" date="2014-03" db="EMBL/GenBank/DDBJ databases">
        <title>The draft genome sequence of Thalassospira alkalitolerans JCM 18968.</title>
        <authorList>
            <person name="Lai Q."/>
            <person name="Shao Z."/>
        </authorList>
    </citation>
    <scope>NUCLEOTIDE SEQUENCE [LARGE SCALE GENOMIC DNA]</scope>
    <source>
        <strain evidence="2 3">JCM 18968</strain>
    </source>
</reference>
<protein>
    <recommendedName>
        <fullName evidence="4">Lipoprotein</fullName>
    </recommendedName>
</protein>
<evidence type="ECO:0008006" key="4">
    <source>
        <dbReference type="Google" id="ProtNLM"/>
    </source>
</evidence>
<comment type="caution">
    <text evidence="2">The sequence shown here is derived from an EMBL/GenBank/DDBJ whole genome shotgun (WGS) entry which is preliminary data.</text>
</comment>
<evidence type="ECO:0000256" key="1">
    <source>
        <dbReference type="SAM" id="SignalP"/>
    </source>
</evidence>
<feature type="signal peptide" evidence="1">
    <location>
        <begin position="1"/>
        <end position="22"/>
    </location>
</feature>
<organism evidence="2 3">
    <name type="scientific">Thalassospira alkalitolerans</name>
    <dbReference type="NCBI Taxonomy" id="1293890"/>
    <lineage>
        <taxon>Bacteria</taxon>
        <taxon>Pseudomonadati</taxon>
        <taxon>Pseudomonadota</taxon>
        <taxon>Alphaproteobacteria</taxon>
        <taxon>Rhodospirillales</taxon>
        <taxon>Thalassospiraceae</taxon>
        <taxon>Thalassospira</taxon>
    </lineage>
</organism>
<feature type="chain" id="PRO_5012553640" description="Lipoprotein" evidence="1">
    <location>
        <begin position="23"/>
        <end position="217"/>
    </location>
</feature>
<evidence type="ECO:0000313" key="3">
    <source>
        <dbReference type="Proteomes" id="UP000193396"/>
    </source>
</evidence>
<dbReference type="AlphaFoldDB" id="A0A1Y2L9X6"/>
<dbReference type="Proteomes" id="UP000193396">
    <property type="component" value="Unassembled WGS sequence"/>
</dbReference>
<evidence type="ECO:0000313" key="2">
    <source>
        <dbReference type="EMBL" id="OSQ47104.1"/>
    </source>
</evidence>
<keyword evidence="1" id="KW-0732">Signal</keyword>
<dbReference type="EMBL" id="JFKB01000009">
    <property type="protein sequence ID" value="OSQ47104.1"/>
    <property type="molecule type" value="Genomic_DNA"/>
</dbReference>